<proteinExistence type="predicted"/>
<keyword evidence="2" id="KW-1185">Reference proteome</keyword>
<name>A0ACC2U5D9_9FUNG</name>
<evidence type="ECO:0000313" key="2">
    <source>
        <dbReference type="Proteomes" id="UP001165960"/>
    </source>
</evidence>
<dbReference type="Proteomes" id="UP001165960">
    <property type="component" value="Unassembled WGS sequence"/>
</dbReference>
<accession>A0ACC2U5D9</accession>
<evidence type="ECO:0000313" key="1">
    <source>
        <dbReference type="EMBL" id="KAJ9082129.1"/>
    </source>
</evidence>
<dbReference type="EMBL" id="QTSX02001442">
    <property type="protein sequence ID" value="KAJ9082129.1"/>
    <property type="molecule type" value="Genomic_DNA"/>
</dbReference>
<sequence length="381" mass="43830">MMSTNPSALCGIANLPNQLHKIAIKKGIPYTILVVGESGLGKTTFVNTLLSSSLLKHRDQTKRHRLIEKTTQITLTKAELEEDLFKVKLNLVDTPGFGDFINNNDSWISILNFIEAQYQSYFFQEQQPDRAAINDMRISVCLYFIRPTGHGLSQLDIKAMKAIGARVNLVPVIAKADTLSPYALEEFKNRIRESITANRIEIFKCPVDRADPIDNQIGSEINEAIPFAIVGSDKVVINKDGKEVLGREYSWGVVEVENDEHCDFRKLRNLLIRTNMLDLVTSTDEVHYDVFKKEVIQKGIGELRKKRENPKFKEEEEALRFKFTEQVRIEESRFRQWELKLIAERDRLNKDLESEHMTVRHLESEIESLAMNSQTTKSYRK</sequence>
<gene>
    <name evidence="1" type="primary">spn4</name>
    <name evidence="1" type="ORF">DSO57_1007456</name>
</gene>
<reference evidence="1" key="1">
    <citation type="submission" date="2022-04" db="EMBL/GenBank/DDBJ databases">
        <title>Genome of the entomopathogenic fungus Entomophthora muscae.</title>
        <authorList>
            <person name="Elya C."/>
            <person name="Lovett B.R."/>
            <person name="Lee E."/>
            <person name="Macias A.M."/>
            <person name="Hajek A.E."/>
            <person name="De Bivort B.L."/>
            <person name="Kasson M.T."/>
            <person name="De Fine Licht H.H."/>
            <person name="Stajich J.E."/>
        </authorList>
    </citation>
    <scope>NUCLEOTIDE SEQUENCE</scope>
    <source>
        <strain evidence="1">Berkeley</strain>
    </source>
</reference>
<organism evidence="1 2">
    <name type="scientific">Entomophthora muscae</name>
    <dbReference type="NCBI Taxonomy" id="34485"/>
    <lineage>
        <taxon>Eukaryota</taxon>
        <taxon>Fungi</taxon>
        <taxon>Fungi incertae sedis</taxon>
        <taxon>Zoopagomycota</taxon>
        <taxon>Entomophthoromycotina</taxon>
        <taxon>Entomophthoromycetes</taxon>
        <taxon>Entomophthorales</taxon>
        <taxon>Entomophthoraceae</taxon>
        <taxon>Entomophthora</taxon>
    </lineage>
</organism>
<protein>
    <submittedName>
        <fullName evidence="1">Septin spn4</fullName>
    </submittedName>
</protein>
<comment type="caution">
    <text evidence="1">The sequence shown here is derived from an EMBL/GenBank/DDBJ whole genome shotgun (WGS) entry which is preliminary data.</text>
</comment>